<dbReference type="SMART" id="SM01060">
    <property type="entry name" value="Catalase"/>
    <property type="match status" value="1"/>
</dbReference>
<name>A0ABQ0LMB6_MYCCL</name>
<keyword evidence="3" id="KW-1185">Reference proteome</keyword>
<organism evidence="2 3">
    <name type="scientific">Mycena chlorophos</name>
    <name type="common">Agaric fungus</name>
    <name type="synonym">Agaricus chlorophos</name>
    <dbReference type="NCBI Taxonomy" id="658473"/>
    <lineage>
        <taxon>Eukaryota</taxon>
        <taxon>Fungi</taxon>
        <taxon>Dikarya</taxon>
        <taxon>Basidiomycota</taxon>
        <taxon>Agaricomycotina</taxon>
        <taxon>Agaricomycetes</taxon>
        <taxon>Agaricomycetidae</taxon>
        <taxon>Agaricales</taxon>
        <taxon>Marasmiineae</taxon>
        <taxon>Mycenaceae</taxon>
        <taxon>Mycena</taxon>
    </lineage>
</organism>
<dbReference type="InterPro" id="IPR024168">
    <property type="entry name" value="Catalase_SrpA-type_pred"/>
</dbReference>
<dbReference type="PANTHER" id="PTHR11465:SF62">
    <property type="entry name" value="CATALASE T"/>
    <property type="match status" value="1"/>
</dbReference>
<sequence>MPLPADPQIVQLGEDIVDQLVQIFGSNPGYRPVHARGLLATGTFTPTAAAAELSKAPHFQSASTPVIVRFSSSTGIPQIPDTDANANPRGFAIRFMLGDHVHTDIVAHSTPAFPVRTGAEFLEFFRAVASGKVPEFLATHPAAKKFVEYPKPNSVSLATEAFYALHAFKFTDKNGKESFVRYTIVPEAGEHHLDAAALSQKSSSYLYDELPERIAKGPVSYQIVAQVAEEGDPTDDVTIQWPESRKKIVLGTVVLDAVPDIHEQKQQQKRIIYDPVPRVDGIDPAGDPLFEVRAATYLIGGRKRRAAPEV</sequence>
<dbReference type="PROSITE" id="PS51402">
    <property type="entry name" value="CATALASE_3"/>
    <property type="match status" value="1"/>
</dbReference>
<dbReference type="EMBL" id="DF847666">
    <property type="protein sequence ID" value="GAT52266.1"/>
    <property type="molecule type" value="Genomic_DNA"/>
</dbReference>
<dbReference type="PANTHER" id="PTHR11465">
    <property type="entry name" value="CATALASE"/>
    <property type="match status" value="1"/>
</dbReference>
<feature type="domain" description="Catalase core" evidence="1">
    <location>
        <begin position="1"/>
        <end position="309"/>
    </location>
</feature>
<accession>A0ABQ0LMB6</accession>
<evidence type="ECO:0000313" key="2">
    <source>
        <dbReference type="EMBL" id="GAT52266.1"/>
    </source>
</evidence>
<dbReference type="Proteomes" id="UP000815677">
    <property type="component" value="Unassembled WGS sequence"/>
</dbReference>
<proteinExistence type="predicted"/>
<dbReference type="Gene3D" id="1.20.1280.120">
    <property type="match status" value="1"/>
</dbReference>
<dbReference type="InterPro" id="IPR020835">
    <property type="entry name" value="Catalase_sf"/>
</dbReference>
<evidence type="ECO:0000259" key="1">
    <source>
        <dbReference type="SMART" id="SM01060"/>
    </source>
</evidence>
<reference evidence="2" key="1">
    <citation type="submission" date="2014-09" db="EMBL/GenBank/DDBJ databases">
        <title>Genome sequence of the luminous mushroom Mycena chlorophos for searching fungal bioluminescence genes.</title>
        <authorList>
            <person name="Tanaka Y."/>
            <person name="Kasuga D."/>
            <person name="Oba Y."/>
            <person name="Hase S."/>
            <person name="Sato K."/>
            <person name="Oba Y."/>
            <person name="Sakakibara Y."/>
        </authorList>
    </citation>
    <scope>NUCLEOTIDE SEQUENCE</scope>
</reference>
<protein>
    <recommendedName>
        <fullName evidence="1">Catalase core domain-containing protein</fullName>
    </recommendedName>
</protein>
<evidence type="ECO:0000313" key="3">
    <source>
        <dbReference type="Proteomes" id="UP000815677"/>
    </source>
</evidence>
<dbReference type="CDD" id="cd08153">
    <property type="entry name" value="srpA_like"/>
    <property type="match status" value="1"/>
</dbReference>
<dbReference type="Pfam" id="PF00199">
    <property type="entry name" value="Catalase"/>
    <property type="match status" value="1"/>
</dbReference>
<dbReference type="Gene3D" id="2.40.180.10">
    <property type="entry name" value="Catalase core domain"/>
    <property type="match status" value="1"/>
</dbReference>
<dbReference type="SUPFAM" id="SSF56634">
    <property type="entry name" value="Heme-dependent catalase-like"/>
    <property type="match status" value="1"/>
</dbReference>
<dbReference type="InterPro" id="IPR011614">
    <property type="entry name" value="Catalase_core"/>
</dbReference>
<dbReference type="PIRSF" id="PIRSF000296">
    <property type="entry name" value="SrpA"/>
    <property type="match status" value="1"/>
</dbReference>
<dbReference type="InterPro" id="IPR018028">
    <property type="entry name" value="Catalase"/>
</dbReference>
<gene>
    <name evidence="2" type="ORF">MCHLO_09335</name>
</gene>